<dbReference type="Gene3D" id="3.40.50.2000">
    <property type="entry name" value="Glycogen Phosphorylase B"/>
    <property type="match status" value="2"/>
</dbReference>
<feature type="domain" description="Glucosyltransferase 3-like C-terminal" evidence="1">
    <location>
        <begin position="287"/>
        <end position="351"/>
    </location>
</feature>
<dbReference type="InterPro" id="IPR058592">
    <property type="entry name" value="Gtf3_C"/>
</dbReference>
<dbReference type="Proteomes" id="UP000439965">
    <property type="component" value="Unassembled WGS sequence"/>
</dbReference>
<gene>
    <name evidence="2" type="ORF">GTI89_13060</name>
</gene>
<sequence length="378" mass="44356">MKITIVNCFDTYEQRIDMIANYFESKGYIVEIVASNFQHIKKIKRIVSKKNYSFINVPKYKKNISFKRLLSHLIFSKKSFRKIKKNKTDIIYVVIPPNSIAKQALLYKKKYPKTKIVFDLIDLWPETMPFKKNFSPVLNIWKNRRNNYLKIADLIISECDLYRDILHKELIDCNVETLYLAKEKNTLGDLTHAFESKVVFCYLGSINNIIDIPKICELMKEMKSKRDIEINIIGDGEKKEEFIKKLKNIDITVNDYGIVYDVEEKREIFEKSHFGLNIMKESVCVGLTMKSIDYFEAGLPLINNIDADTSKLVKENKCGFNLSNNLKKDVNKIIEVSEKDYYSMVDNTKNVFRSYFSIEAFNDRMKVIEDALIKNIHE</sequence>
<dbReference type="SUPFAM" id="SSF53756">
    <property type="entry name" value="UDP-Glycosyltransferase/glycogen phosphorylase"/>
    <property type="match status" value="1"/>
</dbReference>
<comment type="caution">
    <text evidence="2">The sequence shown here is derived from an EMBL/GenBank/DDBJ whole genome shotgun (WGS) entry which is preliminary data.</text>
</comment>
<evidence type="ECO:0000259" key="1">
    <source>
        <dbReference type="Pfam" id="PF26337"/>
    </source>
</evidence>
<name>A0A6I4XNW8_ENTGA</name>
<organism evidence="2 3">
    <name type="scientific">Enterococcus gallinarum</name>
    <dbReference type="NCBI Taxonomy" id="1353"/>
    <lineage>
        <taxon>Bacteria</taxon>
        <taxon>Bacillati</taxon>
        <taxon>Bacillota</taxon>
        <taxon>Bacilli</taxon>
        <taxon>Lactobacillales</taxon>
        <taxon>Enterococcaceae</taxon>
        <taxon>Enterococcus</taxon>
    </lineage>
</organism>
<dbReference type="RefSeq" id="WP_148408025.1">
    <property type="nucleotide sequence ID" value="NZ_BTSN01000001.1"/>
</dbReference>
<dbReference type="Pfam" id="PF26337">
    <property type="entry name" value="Gtf3_C"/>
    <property type="match status" value="1"/>
</dbReference>
<dbReference type="EMBL" id="WVTI01000013">
    <property type="protein sequence ID" value="MXS26982.1"/>
    <property type="molecule type" value="Genomic_DNA"/>
</dbReference>
<proteinExistence type="predicted"/>
<evidence type="ECO:0000313" key="3">
    <source>
        <dbReference type="Proteomes" id="UP000439965"/>
    </source>
</evidence>
<protein>
    <recommendedName>
        <fullName evidence="1">Glucosyltransferase 3-like C-terminal domain-containing protein</fullName>
    </recommendedName>
</protein>
<reference evidence="2 3" key="1">
    <citation type="submission" date="2019-04" db="EMBL/GenBank/DDBJ databases">
        <title>Step-wise assembly of the neonatal virome modulated by breast feeding.</title>
        <authorList>
            <person name="Liang G."/>
            <person name="Bushman F."/>
        </authorList>
    </citation>
    <scope>NUCLEOTIDE SEQUENCE [LARGE SCALE GENOMIC DNA]</scope>
    <source>
        <strain evidence="2 3">E3404</strain>
    </source>
</reference>
<dbReference type="AlphaFoldDB" id="A0A6I4XNW8"/>
<accession>A0A6I4XNW8</accession>
<evidence type="ECO:0000313" key="2">
    <source>
        <dbReference type="EMBL" id="MXS26982.1"/>
    </source>
</evidence>